<evidence type="ECO:0008006" key="4">
    <source>
        <dbReference type="Google" id="ProtNLM"/>
    </source>
</evidence>
<keyword evidence="1" id="KW-0472">Membrane</keyword>
<dbReference type="Pfam" id="PF04400">
    <property type="entry name" value="NqrM"/>
    <property type="match status" value="1"/>
</dbReference>
<protein>
    <recommendedName>
        <fullName evidence="4">(Na+)-NQR maturation NqrM</fullName>
    </recommendedName>
</protein>
<keyword evidence="1" id="KW-0812">Transmembrane</keyword>
<dbReference type="Proteomes" id="UP000188169">
    <property type="component" value="Unassembled WGS sequence"/>
</dbReference>
<keyword evidence="3" id="KW-1185">Reference proteome</keyword>
<feature type="transmembrane region" description="Helical" evidence="1">
    <location>
        <begin position="6"/>
        <end position="29"/>
    </location>
</feature>
<evidence type="ECO:0000256" key="1">
    <source>
        <dbReference type="SAM" id="Phobius"/>
    </source>
</evidence>
<sequence length="82" mass="8983">MLAQFLPILGITFGVFVLFFLMMGIGYMVKKEPLRGSCGRVANLMGDENCQFCGNDPNLCEQLNDEKAFDSKKAADLGKSAL</sequence>
<accession>A0A1R4ECE5</accession>
<dbReference type="InterPro" id="IPR007495">
    <property type="entry name" value="NqrM"/>
</dbReference>
<dbReference type="PANTHER" id="PTHR40691:SF3">
    <property type="entry name" value="(NA+)-NQR MATURATION NQRM"/>
    <property type="match status" value="1"/>
</dbReference>
<evidence type="ECO:0000313" key="3">
    <source>
        <dbReference type="Proteomes" id="UP000188169"/>
    </source>
</evidence>
<keyword evidence="1" id="KW-1133">Transmembrane helix</keyword>
<dbReference type="EMBL" id="FUGD01000031">
    <property type="protein sequence ID" value="SJM36167.1"/>
    <property type="molecule type" value="Genomic_DNA"/>
</dbReference>
<dbReference type="AlphaFoldDB" id="A0A1R4ECE5"/>
<evidence type="ECO:0000313" key="2">
    <source>
        <dbReference type="EMBL" id="SJM36167.1"/>
    </source>
</evidence>
<reference evidence="3" key="1">
    <citation type="submission" date="2017-02" db="EMBL/GenBank/DDBJ databases">
        <authorList>
            <person name="Mornico D."/>
        </authorList>
    </citation>
    <scope>NUCLEOTIDE SEQUENCE [LARGE SCALE GENOMIC DNA]</scope>
</reference>
<dbReference type="RefSeq" id="WP_077447576.1">
    <property type="nucleotide sequence ID" value="NZ_FUGD01000031.1"/>
</dbReference>
<name>A0A1R4ECE5_9GAMM</name>
<organism evidence="2 3">
    <name type="scientific">Psychrobacter pasteurii</name>
    <dbReference type="NCBI Taxonomy" id="1945520"/>
    <lineage>
        <taxon>Bacteria</taxon>
        <taxon>Pseudomonadati</taxon>
        <taxon>Pseudomonadota</taxon>
        <taxon>Gammaproteobacteria</taxon>
        <taxon>Moraxellales</taxon>
        <taxon>Moraxellaceae</taxon>
        <taxon>Psychrobacter</taxon>
    </lineage>
</organism>
<dbReference type="STRING" id="1945520.A1019T_00127"/>
<gene>
    <name evidence="2" type="ORF">A1019T_00127</name>
</gene>
<dbReference type="PANTHER" id="PTHR40691">
    <property type="entry name" value="(NA+)-NQR MATURATION NQRM"/>
    <property type="match status" value="1"/>
</dbReference>
<proteinExistence type="predicted"/>
<dbReference type="OrthoDB" id="5296227at2"/>